<accession>A0A096FKE1</accession>
<gene>
    <name evidence="1" type="ORF">P353_08220</name>
</gene>
<reference evidence="1 2" key="1">
    <citation type="submission" date="2013-09" db="EMBL/GenBank/DDBJ databases">
        <title>High correlation between genotypes and phenotypes of environmental bacteria Comamonas testosteroni strains.</title>
        <authorList>
            <person name="Liu L."/>
            <person name="Zhu W."/>
            <person name="Xia X."/>
            <person name="Xu B."/>
            <person name="Luo M."/>
            <person name="Wang G."/>
        </authorList>
    </citation>
    <scope>NUCLEOTIDE SEQUENCE [LARGE SCALE GENOMIC DNA]</scope>
    <source>
        <strain evidence="1 2">JL40</strain>
    </source>
</reference>
<name>A0A096FKE1_COMTE</name>
<protein>
    <submittedName>
        <fullName evidence="1">Uncharacterized protein</fullName>
    </submittedName>
</protein>
<organism evidence="1 2">
    <name type="scientific">Comamonas testosteroni</name>
    <name type="common">Pseudomonas testosteroni</name>
    <dbReference type="NCBI Taxonomy" id="285"/>
    <lineage>
        <taxon>Bacteria</taxon>
        <taxon>Pseudomonadati</taxon>
        <taxon>Pseudomonadota</taxon>
        <taxon>Betaproteobacteria</taxon>
        <taxon>Burkholderiales</taxon>
        <taxon>Comamonadaceae</taxon>
        <taxon>Comamonas</taxon>
    </lineage>
</organism>
<proteinExistence type="predicted"/>
<dbReference type="RefSeq" id="WP_034367601.1">
    <property type="nucleotide sequence ID" value="NZ_AWOR01000037.1"/>
</dbReference>
<sequence length="62" mass="6781">MTQTNEQPVIDMAEVLKKRVSDRQPLYVAGTLDKAAAKLHVATVDEILQSTGKPLTVVHLPN</sequence>
<dbReference type="Proteomes" id="UP000029553">
    <property type="component" value="Unassembled WGS sequence"/>
</dbReference>
<comment type="caution">
    <text evidence="1">The sequence shown here is derived from an EMBL/GenBank/DDBJ whole genome shotgun (WGS) entry which is preliminary data.</text>
</comment>
<dbReference type="EMBL" id="AWOR01000037">
    <property type="protein sequence ID" value="KGH30836.1"/>
    <property type="molecule type" value="Genomic_DNA"/>
</dbReference>
<dbReference type="AlphaFoldDB" id="A0A096FKE1"/>
<evidence type="ECO:0000313" key="2">
    <source>
        <dbReference type="Proteomes" id="UP000029553"/>
    </source>
</evidence>
<evidence type="ECO:0000313" key="1">
    <source>
        <dbReference type="EMBL" id="KGH30836.1"/>
    </source>
</evidence>